<accession>A0ACC1SHH0</accession>
<evidence type="ECO:0000313" key="2">
    <source>
        <dbReference type="Proteomes" id="UP001148629"/>
    </source>
</evidence>
<organism evidence="1 2">
    <name type="scientific">Fusarium decemcellulare</name>
    <dbReference type="NCBI Taxonomy" id="57161"/>
    <lineage>
        <taxon>Eukaryota</taxon>
        <taxon>Fungi</taxon>
        <taxon>Dikarya</taxon>
        <taxon>Ascomycota</taxon>
        <taxon>Pezizomycotina</taxon>
        <taxon>Sordariomycetes</taxon>
        <taxon>Hypocreomycetidae</taxon>
        <taxon>Hypocreales</taxon>
        <taxon>Nectriaceae</taxon>
        <taxon>Fusarium</taxon>
        <taxon>Fusarium decemcellulare species complex</taxon>
    </lineage>
</organism>
<keyword evidence="2" id="KW-1185">Reference proteome</keyword>
<dbReference type="EMBL" id="JANRMS010000448">
    <property type="protein sequence ID" value="KAJ3539672.1"/>
    <property type="molecule type" value="Genomic_DNA"/>
</dbReference>
<evidence type="ECO:0000313" key="1">
    <source>
        <dbReference type="EMBL" id="KAJ3539672.1"/>
    </source>
</evidence>
<reference evidence="1" key="1">
    <citation type="submission" date="2022-08" db="EMBL/GenBank/DDBJ databases">
        <title>Genome Sequence of Fusarium decemcellulare.</title>
        <authorList>
            <person name="Buettner E."/>
        </authorList>
    </citation>
    <scope>NUCLEOTIDE SEQUENCE</scope>
    <source>
        <strain evidence="1">Babe19</strain>
    </source>
</reference>
<name>A0ACC1SHH0_9HYPO</name>
<dbReference type="Proteomes" id="UP001148629">
    <property type="component" value="Unassembled WGS sequence"/>
</dbReference>
<comment type="caution">
    <text evidence="1">The sequence shown here is derived from an EMBL/GenBank/DDBJ whole genome shotgun (WGS) entry which is preliminary data.</text>
</comment>
<proteinExistence type="predicted"/>
<protein>
    <submittedName>
        <fullName evidence="1">Uncharacterized protein</fullName>
    </submittedName>
</protein>
<gene>
    <name evidence="1" type="ORF">NM208_g5391</name>
</gene>
<sequence>MNLSLAVAGLLLLSLHSLRLSDAVDLGFSQTRDRSSGLCDVGIFCGLAPKLNYVLIDNVHGHPDVFGPHPTFHDHVRLSLLGAHFSVALPVTPYAVSIPILAVVLAMIATEQLNVRQELLSSEDSRPPPRADRTHVLDSYNESLQNNWVDVTHYRCTVSVLDRLYLIATLEHTLFWNRSEKGQVLDHGLQLLQPVVILSIACILRGLAYSWFMQEEERDAMNDDDTHLELFQRLLQPSNKPGTVRASLAKSISFDTQILSVYFNVRGASSTKRIRSGISPEVQMLVRSH</sequence>